<dbReference type="EMBL" id="JAICCE010000003">
    <property type="protein sequence ID" value="KAG9279856.1"/>
    <property type="molecule type" value="Genomic_DNA"/>
</dbReference>
<feature type="compositionally biased region" description="Polar residues" evidence="1">
    <location>
        <begin position="653"/>
        <end position="664"/>
    </location>
</feature>
<comment type="caution">
    <text evidence="2">The sequence shown here is derived from an EMBL/GenBank/DDBJ whole genome shotgun (WGS) entry which is preliminary data.</text>
</comment>
<name>A0A8T2ME91_ASTMX</name>
<accession>A0A8T2ME91</accession>
<feature type="region of interest" description="Disordered" evidence="1">
    <location>
        <begin position="160"/>
        <end position="210"/>
    </location>
</feature>
<evidence type="ECO:0000256" key="1">
    <source>
        <dbReference type="SAM" id="MobiDB-lite"/>
    </source>
</evidence>
<sequence>MESDTTGGQSHLLNSMRSYLCNPKRAQPIIGLDCVIELYTDTKPPVYICDGCVLKINKTDIKTHIMGSLHRYNYIRLHHVCGLRAEADLTSLAWHLMELAKYVEKKEGPGNVQVLKLDEDLYMELISQPVPDVLAQVKEIKKQALINKFQSTVYNKVRKNDNYSAPSSAAERSSPERSIIQSRSPPPSQIFHPDPSEYPAPTRTPNPTKAFSSEATLQIGSPGSSPELSDVMHKDEVIDESRDIDACSETESHMSNTVQTAKRKRVAQCQNSSLTVTITQQTNQENISSEEISQEVNNILKLIRSQGVTETDQYQHEDDPSITKAFSNSDWVLNSSNGAEQEEEQPVRSFSPEDTYFRFESTGPEYPIMSSECEQAQDHSQTWDVQPPNFSDESPESYTGTQPLIGLQTVIKCQSVDGDPPPCCYLCQPCSLKVLSSDIIQHLINPQHYFNYIKVYHAPLLVGITGEQSLQIIAIQLEKYGGRGQMKVTRLSACLFSEVLERDYHWCMKMLNCGSTKVNRQGTLMESPSGHSTTKKLPDESAQISLTHGGDGPVHEPSRKLLVHQHKSKKNKARRKNVGHMNPVFKVSLSLKEGPVVVDRTSLITATTVAPEIEHQDLEDVYLENVSDSVAEYMTSENHILPEEYENTEQNHETFSNTESSNNKHPYPEQPDPQTLTVAEMGSHSYRYMNQSQFLQPVQYTEPFVSGNMNNHPGPETYFGPVYNNTFVKDAAWPTTSDGCPATHSVSDWVRERQPQPYQDNACNWPMERGPFIPSYASNWHRDDPMFVQSERTQAMYANQVPHQMLGERTGEMVHFPMHTYPAEVGAYGPYYPRM</sequence>
<gene>
    <name evidence="2" type="ORF">AMEX_G5417</name>
</gene>
<dbReference type="Proteomes" id="UP000752171">
    <property type="component" value="Unassembled WGS sequence"/>
</dbReference>
<evidence type="ECO:0000313" key="2">
    <source>
        <dbReference type="EMBL" id="KAG9279856.1"/>
    </source>
</evidence>
<feature type="region of interest" description="Disordered" evidence="1">
    <location>
        <begin position="642"/>
        <end position="674"/>
    </location>
</feature>
<evidence type="ECO:0000313" key="3">
    <source>
        <dbReference type="Proteomes" id="UP000752171"/>
    </source>
</evidence>
<feature type="compositionally biased region" description="Low complexity" evidence="1">
    <location>
        <begin position="164"/>
        <end position="183"/>
    </location>
</feature>
<reference evidence="2 3" key="1">
    <citation type="submission" date="2021-07" db="EMBL/GenBank/DDBJ databases">
        <authorList>
            <person name="Imarazene B."/>
            <person name="Zahm M."/>
            <person name="Klopp C."/>
            <person name="Cabau C."/>
            <person name="Beille S."/>
            <person name="Jouanno E."/>
            <person name="Castinel A."/>
            <person name="Lluch J."/>
            <person name="Gil L."/>
            <person name="Kuchtly C."/>
            <person name="Lopez Roques C."/>
            <person name="Donnadieu C."/>
            <person name="Parrinello H."/>
            <person name="Journot L."/>
            <person name="Du K."/>
            <person name="Schartl M."/>
            <person name="Retaux S."/>
            <person name="Guiguen Y."/>
        </authorList>
    </citation>
    <scope>NUCLEOTIDE SEQUENCE [LARGE SCALE GENOMIC DNA]</scope>
    <source>
        <strain evidence="2">Pach_M1</strain>
        <tissue evidence="2">Testis</tissue>
    </source>
</reference>
<dbReference type="KEGG" id="amex:103039490"/>
<protein>
    <submittedName>
        <fullName evidence="2">Uncharacterized protein</fullName>
    </submittedName>
</protein>
<proteinExistence type="predicted"/>
<dbReference type="AlphaFoldDB" id="A0A8T2ME91"/>
<organism evidence="2 3">
    <name type="scientific">Astyanax mexicanus</name>
    <name type="common">Blind cave fish</name>
    <name type="synonym">Astyanax fasciatus mexicanus</name>
    <dbReference type="NCBI Taxonomy" id="7994"/>
    <lineage>
        <taxon>Eukaryota</taxon>
        <taxon>Metazoa</taxon>
        <taxon>Chordata</taxon>
        <taxon>Craniata</taxon>
        <taxon>Vertebrata</taxon>
        <taxon>Euteleostomi</taxon>
        <taxon>Actinopterygii</taxon>
        <taxon>Neopterygii</taxon>
        <taxon>Teleostei</taxon>
        <taxon>Ostariophysi</taxon>
        <taxon>Characiformes</taxon>
        <taxon>Characoidei</taxon>
        <taxon>Acestrorhamphidae</taxon>
        <taxon>Acestrorhamphinae</taxon>
        <taxon>Astyanax</taxon>
    </lineage>
</organism>